<dbReference type="EMBL" id="JAXIOK010000001">
    <property type="protein sequence ID" value="KAK4780510.1"/>
    <property type="molecule type" value="Genomic_DNA"/>
</dbReference>
<gene>
    <name evidence="1" type="ORF">SAY87_016616</name>
</gene>
<name>A0AAN7L8U9_9MYRT</name>
<sequence>MRSNDEKWHLQNYINNSKAPNNWMVFWKKRVSISRRELKNQPVSSCKLQGKDLTKRHSYISKERIILIPGITSRCHEKNWNIWMHKMMLRNARLQQVLHYSSWMKYQIKSCTEITGTPS</sequence>
<proteinExistence type="predicted"/>
<comment type="caution">
    <text evidence="1">The sequence shown here is derived from an EMBL/GenBank/DDBJ whole genome shotgun (WGS) entry which is preliminary data.</text>
</comment>
<accession>A0AAN7L8U9</accession>
<dbReference type="Proteomes" id="UP001345219">
    <property type="component" value="Chromosome 13"/>
</dbReference>
<keyword evidence="2" id="KW-1185">Reference proteome</keyword>
<protein>
    <submittedName>
        <fullName evidence="1">Uncharacterized protein</fullName>
    </submittedName>
</protein>
<evidence type="ECO:0000313" key="1">
    <source>
        <dbReference type="EMBL" id="KAK4780510.1"/>
    </source>
</evidence>
<evidence type="ECO:0000313" key="2">
    <source>
        <dbReference type="Proteomes" id="UP001345219"/>
    </source>
</evidence>
<dbReference type="AlphaFoldDB" id="A0AAN7L8U9"/>
<reference evidence="1 2" key="1">
    <citation type="journal article" date="2023" name="Hortic Res">
        <title>Pangenome of water caltrop reveals structural variations and asymmetric subgenome divergence after allopolyploidization.</title>
        <authorList>
            <person name="Zhang X."/>
            <person name="Chen Y."/>
            <person name="Wang L."/>
            <person name="Yuan Y."/>
            <person name="Fang M."/>
            <person name="Shi L."/>
            <person name="Lu R."/>
            <person name="Comes H.P."/>
            <person name="Ma Y."/>
            <person name="Chen Y."/>
            <person name="Huang G."/>
            <person name="Zhou Y."/>
            <person name="Zheng Z."/>
            <person name="Qiu Y."/>
        </authorList>
    </citation>
    <scope>NUCLEOTIDE SEQUENCE [LARGE SCALE GENOMIC DNA]</scope>
    <source>
        <tissue evidence="1">Roots</tissue>
    </source>
</reference>
<organism evidence="1 2">
    <name type="scientific">Trapa incisa</name>
    <dbReference type="NCBI Taxonomy" id="236973"/>
    <lineage>
        <taxon>Eukaryota</taxon>
        <taxon>Viridiplantae</taxon>
        <taxon>Streptophyta</taxon>
        <taxon>Embryophyta</taxon>
        <taxon>Tracheophyta</taxon>
        <taxon>Spermatophyta</taxon>
        <taxon>Magnoliopsida</taxon>
        <taxon>eudicotyledons</taxon>
        <taxon>Gunneridae</taxon>
        <taxon>Pentapetalae</taxon>
        <taxon>rosids</taxon>
        <taxon>malvids</taxon>
        <taxon>Myrtales</taxon>
        <taxon>Lythraceae</taxon>
        <taxon>Trapa</taxon>
    </lineage>
</organism>